<reference evidence="9 10" key="1">
    <citation type="submission" date="2017-05" db="EMBL/GenBank/DDBJ databases">
        <authorList>
            <person name="Varghese N."/>
            <person name="Submissions S."/>
        </authorList>
    </citation>
    <scope>NUCLEOTIDE SEQUENCE [LARGE SCALE GENOMIC DNA]</scope>
    <source>
        <strain evidence="9 10">DSM 21985</strain>
    </source>
</reference>
<dbReference type="Gene3D" id="1.20.1600.10">
    <property type="entry name" value="Outer membrane efflux proteins (OEP)"/>
    <property type="match status" value="1"/>
</dbReference>
<sequence>MTTANHKQQIQILLFAMKRLFARPLLFCGIIILLAGIAAPTVNAQKTDTSLDTLSQTINLEQAIQISLANNTQMKRSLLSIRDADQQVRNAWSNVMPDIAASATYTRNLEVPVNFIPAIIFDPDADPNELMPVAFGTDNNWQGGFSVSQTIFSGQAFVGISSSELYKAAQSESMRATAQGIVTQTRVTYYQALVAKEQLRLIQAQIDRVEQNLEDTRKMYEQGFTDDYAVLQLEVQLSNLEPQLVQAQYGVKEAKQELLDVMGLPVQLSIDIKGDLSAYDIHTQNAEKDENQELKKIDGLTPLVLEEDSVALKRALKLRGDLRALNIQKELRGKQLDAQLSTFLPSVVANYGLNWTASQPGTPQFFGTEDSRARSQTVSLSVQLPIFQGFSRNAAVQQAKIQIKDTELQLYQAKQTANKEIFTARQSVREALQTSDALTKALNQANRGYERAKTRYQNGVSSQQELMDAELQLRQAEINYAQMVSGYLSAKAQYDQAVGQVPFVAEDIQDIKENIELK</sequence>
<dbReference type="SUPFAM" id="SSF56954">
    <property type="entry name" value="Outer membrane efflux proteins (OEP)"/>
    <property type="match status" value="1"/>
</dbReference>
<feature type="coiled-coil region" evidence="8">
    <location>
        <begin position="192"/>
        <end position="219"/>
    </location>
</feature>
<dbReference type="EMBL" id="FXTP01000015">
    <property type="protein sequence ID" value="SMO91290.1"/>
    <property type="molecule type" value="Genomic_DNA"/>
</dbReference>
<keyword evidence="3" id="KW-0813">Transport</keyword>
<keyword evidence="5" id="KW-0812">Transmembrane</keyword>
<dbReference type="GO" id="GO:0009279">
    <property type="term" value="C:cell outer membrane"/>
    <property type="evidence" value="ECO:0007669"/>
    <property type="project" value="UniProtKB-SubCell"/>
</dbReference>
<evidence type="ECO:0000256" key="4">
    <source>
        <dbReference type="ARBA" id="ARBA00022452"/>
    </source>
</evidence>
<keyword evidence="10" id="KW-1185">Reference proteome</keyword>
<keyword evidence="8" id="KW-0175">Coiled coil</keyword>
<name>A0A521F6Z3_9BACT</name>
<keyword evidence="4" id="KW-1134">Transmembrane beta strand</keyword>
<dbReference type="AlphaFoldDB" id="A0A521F6Z3"/>
<gene>
    <name evidence="9" type="ORF">SAMN06265219_11560</name>
</gene>
<keyword evidence="6" id="KW-0472">Membrane</keyword>
<dbReference type="OrthoDB" id="367883at2"/>
<keyword evidence="7" id="KW-0998">Cell outer membrane</keyword>
<dbReference type="InterPro" id="IPR051906">
    <property type="entry name" value="TolC-like"/>
</dbReference>
<dbReference type="PANTHER" id="PTHR30026">
    <property type="entry name" value="OUTER MEMBRANE PROTEIN TOLC"/>
    <property type="match status" value="1"/>
</dbReference>
<dbReference type="GO" id="GO:1990281">
    <property type="term" value="C:efflux pump complex"/>
    <property type="evidence" value="ECO:0007669"/>
    <property type="project" value="TreeGrafter"/>
</dbReference>
<evidence type="ECO:0000256" key="6">
    <source>
        <dbReference type="ARBA" id="ARBA00023136"/>
    </source>
</evidence>
<accession>A0A521F6Z3</accession>
<evidence type="ECO:0000256" key="1">
    <source>
        <dbReference type="ARBA" id="ARBA00004442"/>
    </source>
</evidence>
<dbReference type="InterPro" id="IPR003423">
    <property type="entry name" value="OMP_efflux"/>
</dbReference>
<evidence type="ECO:0000313" key="10">
    <source>
        <dbReference type="Proteomes" id="UP000317557"/>
    </source>
</evidence>
<evidence type="ECO:0000256" key="5">
    <source>
        <dbReference type="ARBA" id="ARBA00022692"/>
    </source>
</evidence>
<protein>
    <submittedName>
        <fullName evidence="9">Outer membrane protein TolC</fullName>
    </submittedName>
</protein>
<comment type="subcellular location">
    <subcellularLocation>
        <location evidence="1">Cell outer membrane</location>
    </subcellularLocation>
</comment>
<dbReference type="GO" id="GO:0015288">
    <property type="term" value="F:porin activity"/>
    <property type="evidence" value="ECO:0007669"/>
    <property type="project" value="TreeGrafter"/>
</dbReference>
<evidence type="ECO:0000313" key="9">
    <source>
        <dbReference type="EMBL" id="SMO91290.1"/>
    </source>
</evidence>
<evidence type="ECO:0000256" key="7">
    <source>
        <dbReference type="ARBA" id="ARBA00023237"/>
    </source>
</evidence>
<dbReference type="GO" id="GO:0015562">
    <property type="term" value="F:efflux transmembrane transporter activity"/>
    <property type="evidence" value="ECO:0007669"/>
    <property type="project" value="InterPro"/>
</dbReference>
<comment type="similarity">
    <text evidence="2">Belongs to the outer membrane factor (OMF) (TC 1.B.17) family.</text>
</comment>
<evidence type="ECO:0000256" key="3">
    <source>
        <dbReference type="ARBA" id="ARBA00022448"/>
    </source>
</evidence>
<dbReference type="Pfam" id="PF02321">
    <property type="entry name" value="OEP"/>
    <property type="match status" value="2"/>
</dbReference>
<evidence type="ECO:0000256" key="2">
    <source>
        <dbReference type="ARBA" id="ARBA00007613"/>
    </source>
</evidence>
<dbReference type="PANTHER" id="PTHR30026:SF20">
    <property type="entry name" value="OUTER MEMBRANE PROTEIN TOLC"/>
    <property type="match status" value="1"/>
</dbReference>
<evidence type="ECO:0000256" key="8">
    <source>
        <dbReference type="SAM" id="Coils"/>
    </source>
</evidence>
<proteinExistence type="inferred from homology"/>
<dbReference type="Proteomes" id="UP000317557">
    <property type="component" value="Unassembled WGS sequence"/>
</dbReference>
<organism evidence="9 10">
    <name type="scientific">Gracilimonas mengyeensis</name>
    <dbReference type="NCBI Taxonomy" id="1302730"/>
    <lineage>
        <taxon>Bacteria</taxon>
        <taxon>Pseudomonadati</taxon>
        <taxon>Balneolota</taxon>
        <taxon>Balneolia</taxon>
        <taxon>Balneolales</taxon>
        <taxon>Balneolaceae</taxon>
        <taxon>Gracilimonas</taxon>
    </lineage>
</organism>